<organism evidence="2 3">
    <name type="scientific">Trifolium pratense</name>
    <name type="common">Red clover</name>
    <dbReference type="NCBI Taxonomy" id="57577"/>
    <lineage>
        <taxon>Eukaryota</taxon>
        <taxon>Viridiplantae</taxon>
        <taxon>Streptophyta</taxon>
        <taxon>Embryophyta</taxon>
        <taxon>Tracheophyta</taxon>
        <taxon>Spermatophyta</taxon>
        <taxon>Magnoliopsida</taxon>
        <taxon>eudicotyledons</taxon>
        <taxon>Gunneridae</taxon>
        <taxon>Pentapetalae</taxon>
        <taxon>rosids</taxon>
        <taxon>fabids</taxon>
        <taxon>Fabales</taxon>
        <taxon>Fabaceae</taxon>
        <taxon>Papilionoideae</taxon>
        <taxon>50 kb inversion clade</taxon>
        <taxon>NPAAA clade</taxon>
        <taxon>Hologalegina</taxon>
        <taxon>IRL clade</taxon>
        <taxon>Trifolieae</taxon>
        <taxon>Trifolium</taxon>
    </lineage>
</organism>
<reference evidence="2 3" key="2">
    <citation type="journal article" date="2017" name="Front. Plant Sci.">
        <title>Gene Classification and Mining of Molecular Markers Useful in Red Clover (Trifolium pratense) Breeding.</title>
        <authorList>
            <person name="Istvanek J."/>
            <person name="Dluhosova J."/>
            <person name="Dluhos P."/>
            <person name="Patkova L."/>
            <person name="Nedelnik J."/>
            <person name="Repkova J."/>
        </authorList>
    </citation>
    <scope>NUCLEOTIDE SEQUENCE [LARGE SCALE GENOMIC DNA]</scope>
    <source>
        <strain evidence="3">cv. Tatra</strain>
        <tissue evidence="2">Young leaves</tissue>
    </source>
</reference>
<gene>
    <name evidence="2" type="ORF">L195_g064434</name>
</gene>
<feature type="non-terminal residue" evidence="2">
    <location>
        <position position="64"/>
    </location>
</feature>
<feature type="compositionally biased region" description="Polar residues" evidence="1">
    <location>
        <begin position="24"/>
        <end position="64"/>
    </location>
</feature>
<sequence length="64" mass="6920">MLNETSSSPKAPGSPHRVLEDNTLRPNNEENQTDQGLTQQDPLSNPAQVLTDNDPPTNLQADPA</sequence>
<dbReference type="Proteomes" id="UP000236291">
    <property type="component" value="Unassembled WGS sequence"/>
</dbReference>
<proteinExistence type="predicted"/>
<evidence type="ECO:0000313" key="2">
    <source>
        <dbReference type="EMBL" id="PNX69431.1"/>
    </source>
</evidence>
<feature type="region of interest" description="Disordered" evidence="1">
    <location>
        <begin position="1"/>
        <end position="64"/>
    </location>
</feature>
<reference evidence="2 3" key="1">
    <citation type="journal article" date="2014" name="Am. J. Bot.">
        <title>Genome assembly and annotation for red clover (Trifolium pratense; Fabaceae).</title>
        <authorList>
            <person name="Istvanek J."/>
            <person name="Jaros M."/>
            <person name="Krenek A."/>
            <person name="Repkova J."/>
        </authorList>
    </citation>
    <scope>NUCLEOTIDE SEQUENCE [LARGE SCALE GENOMIC DNA]</scope>
    <source>
        <strain evidence="3">cv. Tatra</strain>
        <tissue evidence="2">Young leaves</tissue>
    </source>
</reference>
<accession>A0A2K3KT25</accession>
<protein>
    <submittedName>
        <fullName evidence="2">Uncharacterized protein</fullName>
    </submittedName>
</protein>
<name>A0A2K3KT25_TRIPR</name>
<evidence type="ECO:0000256" key="1">
    <source>
        <dbReference type="SAM" id="MobiDB-lite"/>
    </source>
</evidence>
<evidence type="ECO:0000313" key="3">
    <source>
        <dbReference type="Proteomes" id="UP000236291"/>
    </source>
</evidence>
<dbReference type="EMBL" id="ASHM01249483">
    <property type="protein sequence ID" value="PNX69431.1"/>
    <property type="molecule type" value="Genomic_DNA"/>
</dbReference>
<comment type="caution">
    <text evidence="2">The sequence shown here is derived from an EMBL/GenBank/DDBJ whole genome shotgun (WGS) entry which is preliminary data.</text>
</comment>
<dbReference type="AlphaFoldDB" id="A0A2K3KT25"/>